<comment type="caution">
    <text evidence="1">The sequence shown here is derived from an EMBL/GenBank/DDBJ whole genome shotgun (WGS) entry which is preliminary data.</text>
</comment>
<evidence type="ECO:0000313" key="2">
    <source>
        <dbReference type="Proteomes" id="UP000789375"/>
    </source>
</evidence>
<evidence type="ECO:0000313" key="1">
    <source>
        <dbReference type="EMBL" id="CAG8718617.1"/>
    </source>
</evidence>
<protein>
    <submittedName>
        <fullName evidence="1">15142_t:CDS:1</fullName>
    </submittedName>
</protein>
<name>A0A9N9I3B3_FUNMO</name>
<dbReference type="Proteomes" id="UP000789375">
    <property type="component" value="Unassembled WGS sequence"/>
</dbReference>
<dbReference type="EMBL" id="CAJVPP010012721">
    <property type="protein sequence ID" value="CAG8718617.1"/>
    <property type="molecule type" value="Genomic_DNA"/>
</dbReference>
<dbReference type="AlphaFoldDB" id="A0A9N9I3B3"/>
<keyword evidence="2" id="KW-1185">Reference proteome</keyword>
<gene>
    <name evidence="1" type="ORF">FMOSSE_LOCUS14829</name>
</gene>
<proteinExistence type="predicted"/>
<accession>A0A9N9I3B3</accession>
<sequence length="338" mass="35611">GEGTHSTLLDHARPAPETASILGVCAISGAGDASAVRLTLRRLWGTIAERPIPKVPLFRPNPRAWFPAFRSAHRACASELRGASRMVWFSGVSVIGLAAFDHVQPELLDGLGVVVDVAAEGPFRGDGDDLHPATFHPMDGSDLLKQLEGIGHVGGLCPSDLAEVSCGLGALIGLPAEVPADRPEDRHGFLGLCRGLGRLEQPFGHGVLILESDGHVAPSEEVELELLCGAQILGQLCRLTRDDGPFRAALLQCLLIEKHRRLVVGSPFAQGAVGEAHGRVRVVPGTGLGCADNDADRLHRGAVTCGVTLVTCGVTVNSGNFQRGLAKTAKMHQRIHVS</sequence>
<reference evidence="1" key="1">
    <citation type="submission" date="2021-06" db="EMBL/GenBank/DDBJ databases">
        <authorList>
            <person name="Kallberg Y."/>
            <person name="Tangrot J."/>
            <person name="Rosling A."/>
        </authorList>
    </citation>
    <scope>NUCLEOTIDE SEQUENCE</scope>
    <source>
        <strain evidence="1">87-6 pot B 2015</strain>
    </source>
</reference>
<feature type="non-terminal residue" evidence="1">
    <location>
        <position position="338"/>
    </location>
</feature>
<organism evidence="1 2">
    <name type="scientific">Funneliformis mosseae</name>
    <name type="common">Endomycorrhizal fungus</name>
    <name type="synonym">Glomus mosseae</name>
    <dbReference type="NCBI Taxonomy" id="27381"/>
    <lineage>
        <taxon>Eukaryota</taxon>
        <taxon>Fungi</taxon>
        <taxon>Fungi incertae sedis</taxon>
        <taxon>Mucoromycota</taxon>
        <taxon>Glomeromycotina</taxon>
        <taxon>Glomeromycetes</taxon>
        <taxon>Glomerales</taxon>
        <taxon>Glomeraceae</taxon>
        <taxon>Funneliformis</taxon>
    </lineage>
</organism>